<dbReference type="AlphaFoldDB" id="A0A124GMD9"/>
<reference evidence="1" key="1">
    <citation type="journal article" date="2015" name="Genome Biol. Evol.">
        <title>Organellar Genomes of White Spruce (Picea glauca): Assembly and Annotation.</title>
        <authorList>
            <person name="Jackman S.D."/>
            <person name="Warren R.L."/>
            <person name="Gibb E.A."/>
            <person name="Vandervalk B.P."/>
            <person name="Mohamadi H."/>
            <person name="Chu J."/>
            <person name="Raymond A."/>
            <person name="Pleasance S."/>
            <person name="Coope R."/>
            <person name="Wildung M.R."/>
            <person name="Ritland C.E."/>
            <person name="Bousquet J."/>
            <person name="Jones S.J."/>
            <person name="Bohlmann J."/>
            <person name="Birol I."/>
        </authorList>
    </citation>
    <scope>NUCLEOTIDE SEQUENCE [LARGE SCALE GENOMIC DNA]</scope>
    <source>
        <tissue evidence="1">Flushing bud</tissue>
    </source>
</reference>
<evidence type="ECO:0000313" key="1">
    <source>
        <dbReference type="EMBL" id="KUM45366.1"/>
    </source>
</evidence>
<proteinExistence type="predicted"/>
<keyword evidence="1" id="KW-0496">Mitochondrion</keyword>
<comment type="caution">
    <text evidence="1">The sequence shown here is derived from an EMBL/GenBank/DDBJ whole genome shotgun (WGS) entry which is preliminary data.</text>
</comment>
<protein>
    <submittedName>
        <fullName evidence="1">Uncharacterized protein</fullName>
    </submittedName>
</protein>
<gene>
    <name evidence="1" type="ORF">ABT39_MTgene3439</name>
</gene>
<geneLocation type="mitochondrion" evidence="1"/>
<sequence length="69" mass="7856">MLSYVCFVLESMLTTLNEGVTEENRQMSEGFEIWPTLSNQPWRFNGLYSQGGAKAMKMKVETSRCAVKT</sequence>
<dbReference type="EMBL" id="LKAM01000020">
    <property type="protein sequence ID" value="KUM45366.1"/>
    <property type="molecule type" value="Genomic_DNA"/>
</dbReference>
<name>A0A124GMD9_PICGL</name>
<organism evidence="1">
    <name type="scientific">Picea glauca</name>
    <name type="common">White spruce</name>
    <name type="synonym">Pinus glauca</name>
    <dbReference type="NCBI Taxonomy" id="3330"/>
    <lineage>
        <taxon>Eukaryota</taxon>
        <taxon>Viridiplantae</taxon>
        <taxon>Streptophyta</taxon>
        <taxon>Embryophyta</taxon>
        <taxon>Tracheophyta</taxon>
        <taxon>Spermatophyta</taxon>
        <taxon>Pinopsida</taxon>
        <taxon>Pinidae</taxon>
        <taxon>Conifers I</taxon>
        <taxon>Pinales</taxon>
        <taxon>Pinaceae</taxon>
        <taxon>Picea</taxon>
    </lineage>
</organism>
<accession>A0A124GMD9</accession>